<evidence type="ECO:0000313" key="4">
    <source>
        <dbReference type="Proteomes" id="UP000237246"/>
    </source>
</evidence>
<dbReference type="InterPro" id="IPR011992">
    <property type="entry name" value="EF-hand-dom_pair"/>
</dbReference>
<evidence type="ECO:0000256" key="1">
    <source>
        <dbReference type="ARBA" id="ARBA00022723"/>
    </source>
</evidence>
<dbReference type="EMBL" id="PPHD01097788">
    <property type="protein sequence ID" value="POI19625.1"/>
    <property type="molecule type" value="Genomic_DNA"/>
</dbReference>
<dbReference type="GO" id="GO:0046872">
    <property type="term" value="F:metal ion binding"/>
    <property type="evidence" value="ECO:0007669"/>
    <property type="project" value="UniProtKB-KW"/>
</dbReference>
<evidence type="ECO:0000256" key="2">
    <source>
        <dbReference type="ARBA" id="ARBA00022837"/>
    </source>
</evidence>
<dbReference type="Gene3D" id="1.10.238.10">
    <property type="entry name" value="EF-hand"/>
    <property type="match status" value="1"/>
</dbReference>
<evidence type="ECO:0008006" key="5">
    <source>
        <dbReference type="Google" id="ProtNLM"/>
    </source>
</evidence>
<protein>
    <recommendedName>
        <fullName evidence="5">EF-hand domain-containing protein</fullName>
    </recommendedName>
</protein>
<keyword evidence="2" id="KW-0106">Calcium</keyword>
<keyword evidence="1" id="KW-0479">Metal-binding</keyword>
<keyword evidence="4" id="KW-1185">Reference proteome</keyword>
<name>A0A2P4S679_BAMTH</name>
<dbReference type="OrthoDB" id="8442111at2759"/>
<organism evidence="3 4">
    <name type="scientific">Bambusicola thoracicus</name>
    <name type="common">Chinese bamboo-partridge</name>
    <name type="synonym">Perdix thoracica</name>
    <dbReference type="NCBI Taxonomy" id="9083"/>
    <lineage>
        <taxon>Eukaryota</taxon>
        <taxon>Metazoa</taxon>
        <taxon>Chordata</taxon>
        <taxon>Craniata</taxon>
        <taxon>Vertebrata</taxon>
        <taxon>Euteleostomi</taxon>
        <taxon>Archelosauria</taxon>
        <taxon>Archosauria</taxon>
        <taxon>Dinosauria</taxon>
        <taxon>Saurischia</taxon>
        <taxon>Theropoda</taxon>
        <taxon>Coelurosauria</taxon>
        <taxon>Aves</taxon>
        <taxon>Neognathae</taxon>
        <taxon>Galloanserae</taxon>
        <taxon>Galliformes</taxon>
        <taxon>Phasianidae</taxon>
        <taxon>Perdicinae</taxon>
        <taxon>Bambusicola</taxon>
    </lineage>
</organism>
<gene>
    <name evidence="3" type="ORF">CIB84_016630</name>
</gene>
<dbReference type="SUPFAM" id="SSF47473">
    <property type="entry name" value="EF-hand"/>
    <property type="match status" value="1"/>
</dbReference>
<accession>A0A2P4S679</accession>
<dbReference type="AlphaFoldDB" id="A0A2P4S679"/>
<dbReference type="Proteomes" id="UP000237246">
    <property type="component" value="Unassembled WGS sequence"/>
</dbReference>
<proteinExistence type="predicted"/>
<dbReference type="PROSITE" id="PS00018">
    <property type="entry name" value="EF_HAND_1"/>
    <property type="match status" value="1"/>
</dbReference>
<comment type="caution">
    <text evidence="3">The sequence shown here is derived from an EMBL/GenBank/DDBJ whole genome shotgun (WGS) entry which is preliminary data.</text>
</comment>
<feature type="non-terminal residue" evidence="3">
    <location>
        <position position="1"/>
    </location>
</feature>
<dbReference type="InterPro" id="IPR018247">
    <property type="entry name" value="EF_Hand_1_Ca_BS"/>
</dbReference>
<reference evidence="3 4" key="1">
    <citation type="submission" date="2018-01" db="EMBL/GenBank/DDBJ databases">
        <title>Comparison of the Chinese Bamboo Partridge and Red Junglefowl genome sequences highlights the importance of demography in genome evolution.</title>
        <authorList>
            <person name="Tiley G.P."/>
            <person name="Kimball R.T."/>
            <person name="Braun E.L."/>
            <person name="Burleigh J.G."/>
        </authorList>
    </citation>
    <scope>NUCLEOTIDE SEQUENCE [LARGE SCALE GENOMIC DNA]</scope>
    <source>
        <strain evidence="3">RTK389</strain>
        <tissue evidence="3">Blood</tissue>
    </source>
</reference>
<evidence type="ECO:0000313" key="3">
    <source>
        <dbReference type="EMBL" id="POI19625.1"/>
    </source>
</evidence>
<sequence>QDVPSLEEQMRALDVSTEQELTFEEFWKLMGELVRALWREKEGRKK</sequence>